<reference evidence="2 3" key="1">
    <citation type="journal article" date="2016" name="Antonie Van Leeuwenhoek">
        <title>Bacillus depressus sp. nov., isolated from soil of a sunflower field.</title>
        <authorList>
            <person name="Wei X."/>
            <person name="Xin D."/>
            <person name="Xin Y."/>
            <person name="Zhang H."/>
            <person name="Wang T."/>
            <person name="Zhang J."/>
        </authorList>
    </citation>
    <scope>NUCLEOTIDE SEQUENCE [LARGE SCALE GENOMIC DNA]</scope>
    <source>
        <strain evidence="2 3">BZ1</strain>
    </source>
</reference>
<dbReference type="RefSeq" id="WP_151537551.1">
    <property type="nucleotide sequence ID" value="NZ_WBOS01000029.1"/>
</dbReference>
<evidence type="ECO:0000313" key="2">
    <source>
        <dbReference type="EMBL" id="KAB2328475.1"/>
    </source>
</evidence>
<organism evidence="2 3">
    <name type="scientific">Cytobacillus depressus</name>
    <dbReference type="NCBI Taxonomy" id="1602942"/>
    <lineage>
        <taxon>Bacteria</taxon>
        <taxon>Bacillati</taxon>
        <taxon>Bacillota</taxon>
        <taxon>Bacilli</taxon>
        <taxon>Bacillales</taxon>
        <taxon>Bacillaceae</taxon>
        <taxon>Cytobacillus</taxon>
    </lineage>
</organism>
<protein>
    <recommendedName>
        <fullName evidence="1">IDEAL domain-containing protein</fullName>
    </recommendedName>
</protein>
<evidence type="ECO:0000259" key="1">
    <source>
        <dbReference type="SMART" id="SM00914"/>
    </source>
</evidence>
<accession>A0A6L3UZH7</accession>
<sequence length="136" mass="15925">MEFIVKEQDSIKVQCLYYGNKRENMVSGFLQLHYGDIITISNHGKFVFDVGWFIFITINESTKEFVFFRDLEAAIHSKKLESCIDVILDYSLSTFYLDKSLVNRNKELFLSLSNKLSESSFLFHRITNKFPAENQT</sequence>
<feature type="domain" description="IDEAL" evidence="1">
    <location>
        <begin position="87"/>
        <end position="116"/>
    </location>
</feature>
<comment type="caution">
    <text evidence="2">The sequence shown here is derived from an EMBL/GenBank/DDBJ whole genome shotgun (WGS) entry which is preliminary data.</text>
</comment>
<dbReference type="EMBL" id="WBOS01000029">
    <property type="protein sequence ID" value="KAB2328475.1"/>
    <property type="molecule type" value="Genomic_DNA"/>
</dbReference>
<dbReference type="SMART" id="SM00914">
    <property type="entry name" value="IDEAL"/>
    <property type="match status" value="1"/>
</dbReference>
<dbReference type="AlphaFoldDB" id="A0A6L3UZH7"/>
<keyword evidence="3" id="KW-1185">Reference proteome</keyword>
<dbReference type="OrthoDB" id="2887191at2"/>
<name>A0A6L3UZH7_9BACI</name>
<evidence type="ECO:0000313" key="3">
    <source>
        <dbReference type="Proteomes" id="UP000481030"/>
    </source>
</evidence>
<gene>
    <name evidence="2" type="ORF">F7731_25450</name>
</gene>
<dbReference type="Proteomes" id="UP000481030">
    <property type="component" value="Unassembled WGS sequence"/>
</dbReference>
<dbReference type="InterPro" id="IPR014957">
    <property type="entry name" value="IDEAL_dom"/>
</dbReference>
<proteinExistence type="predicted"/>